<dbReference type="InterPro" id="IPR001509">
    <property type="entry name" value="Epimerase_deHydtase"/>
</dbReference>
<reference evidence="4 5" key="1">
    <citation type="submission" date="2020-03" db="EMBL/GenBank/DDBJ databases">
        <title>Whole genome shotgun sequence of Phytohabitans suffuscus NBRC 105367.</title>
        <authorList>
            <person name="Komaki H."/>
            <person name="Tamura T."/>
        </authorList>
    </citation>
    <scope>NUCLEOTIDE SEQUENCE [LARGE SCALE GENOMIC DNA]</scope>
    <source>
        <strain evidence="4 5">NBRC 105367</strain>
    </source>
</reference>
<dbReference type="EMBL" id="AP022871">
    <property type="protein sequence ID" value="BCB84042.1"/>
    <property type="molecule type" value="Genomic_DNA"/>
</dbReference>
<feature type="domain" description="DUF1731" evidence="3">
    <location>
        <begin position="251"/>
        <end position="295"/>
    </location>
</feature>
<dbReference type="Pfam" id="PF01370">
    <property type="entry name" value="Epimerase"/>
    <property type="match status" value="1"/>
</dbReference>
<dbReference type="Gene3D" id="3.40.50.720">
    <property type="entry name" value="NAD(P)-binding Rossmann-like Domain"/>
    <property type="match status" value="1"/>
</dbReference>
<dbReference type="SUPFAM" id="SSF51735">
    <property type="entry name" value="NAD(P)-binding Rossmann-fold domains"/>
    <property type="match status" value="1"/>
</dbReference>
<reference evidence="4 5" key="2">
    <citation type="submission" date="2020-03" db="EMBL/GenBank/DDBJ databases">
        <authorList>
            <person name="Ichikawa N."/>
            <person name="Kimura A."/>
            <person name="Kitahashi Y."/>
            <person name="Uohara A."/>
        </authorList>
    </citation>
    <scope>NUCLEOTIDE SEQUENCE [LARGE SCALE GENOMIC DNA]</scope>
    <source>
        <strain evidence="4 5">NBRC 105367</strain>
    </source>
</reference>
<dbReference type="KEGG" id="psuu:Psuf_013550"/>
<dbReference type="Pfam" id="PF08338">
    <property type="entry name" value="DUF1731"/>
    <property type="match status" value="1"/>
</dbReference>
<comment type="similarity">
    <text evidence="1">Belongs to the NAD(P)-dependent epimerase/dehydratase family. SDR39U1 subfamily.</text>
</comment>
<evidence type="ECO:0000259" key="2">
    <source>
        <dbReference type="Pfam" id="PF01370"/>
    </source>
</evidence>
<dbReference type="PANTHER" id="PTHR11092:SF0">
    <property type="entry name" value="EPIMERASE FAMILY PROTEIN SDR39U1"/>
    <property type="match status" value="1"/>
</dbReference>
<organism evidence="4 5">
    <name type="scientific">Phytohabitans suffuscus</name>
    <dbReference type="NCBI Taxonomy" id="624315"/>
    <lineage>
        <taxon>Bacteria</taxon>
        <taxon>Bacillati</taxon>
        <taxon>Actinomycetota</taxon>
        <taxon>Actinomycetes</taxon>
        <taxon>Micromonosporales</taxon>
        <taxon>Micromonosporaceae</taxon>
    </lineage>
</organism>
<protein>
    <submittedName>
        <fullName evidence="4">Epimerase</fullName>
    </submittedName>
</protein>
<sequence>MRVVISGASGFLGQRLARWLTENGHQVTRLVRRAAGSPGEVSWDPAAGRLDPAALAPHDAVVNLSGANIGDHRWTDRYKRVLVSSRIDTTGTLARALAALPGGERPGTLVNIGGINVYGDTGDSTVDEQSPPGTGFLADLCQRWEGATAPAEEAGVRVVRVRSGTPLHRDGGYLKPQMLPFRLGIGGKLGSGRQWMPWVSMVDWLLAMAFVLERAELAGPVNVVSPEPVRNSDFTREFGAALHRPVIMPLPTPALRVALGEMVPETLASVRARPGVLLDAGFRFRQPGVREALEAALHDR</sequence>
<dbReference type="PANTHER" id="PTHR11092">
    <property type="entry name" value="SUGAR NUCLEOTIDE EPIMERASE RELATED"/>
    <property type="match status" value="1"/>
</dbReference>
<dbReference type="AlphaFoldDB" id="A0A6F8YD62"/>
<gene>
    <name evidence="4" type="ORF">Psuf_013550</name>
</gene>
<feature type="domain" description="NAD-dependent epimerase/dehydratase" evidence="2">
    <location>
        <begin position="3"/>
        <end position="130"/>
    </location>
</feature>
<accession>A0A6F8YD62</accession>
<dbReference type="Proteomes" id="UP000503011">
    <property type="component" value="Chromosome"/>
</dbReference>
<evidence type="ECO:0000313" key="5">
    <source>
        <dbReference type="Proteomes" id="UP000503011"/>
    </source>
</evidence>
<keyword evidence="5" id="KW-1185">Reference proteome</keyword>
<dbReference type="RefSeq" id="WP_173155042.1">
    <property type="nucleotide sequence ID" value="NZ_AP022871.1"/>
</dbReference>
<name>A0A6F8YD62_9ACTN</name>
<evidence type="ECO:0000313" key="4">
    <source>
        <dbReference type="EMBL" id="BCB84042.1"/>
    </source>
</evidence>
<dbReference type="InterPro" id="IPR036291">
    <property type="entry name" value="NAD(P)-bd_dom_sf"/>
</dbReference>
<evidence type="ECO:0000259" key="3">
    <source>
        <dbReference type="Pfam" id="PF08338"/>
    </source>
</evidence>
<evidence type="ECO:0000256" key="1">
    <source>
        <dbReference type="ARBA" id="ARBA00009353"/>
    </source>
</evidence>
<proteinExistence type="inferred from homology"/>
<dbReference type="InterPro" id="IPR010099">
    <property type="entry name" value="SDR39U1"/>
</dbReference>
<dbReference type="InterPro" id="IPR013549">
    <property type="entry name" value="DUF1731"/>
</dbReference>
<dbReference type="NCBIfam" id="TIGR01777">
    <property type="entry name" value="yfcH"/>
    <property type="match status" value="1"/>
</dbReference>